<dbReference type="Proteomes" id="UP000077623">
    <property type="component" value="Unassembled WGS sequence"/>
</dbReference>
<dbReference type="EMBL" id="LWUJ01000014">
    <property type="protein sequence ID" value="OAL09776.1"/>
    <property type="molecule type" value="Genomic_DNA"/>
</dbReference>
<dbReference type="RefSeq" id="WP_187150627.1">
    <property type="nucleotide sequence ID" value="NZ_LWUJ01000014.1"/>
</dbReference>
<keyword evidence="2" id="KW-1185">Reference proteome</keyword>
<sequence>MNLSPSIAAKLAIGLTGAAAISTGSYVAYDRLTKESISELIKKEDLKLLSSSDSDTEWLKRWKEYVAKGNNIWRLDNYTGKTTSESDIPQNFKDTCYSKASERTTDNKSDTYQQVKDLCTKSFSISSLIGEEKDIVLINANQGDAKWNKAWKNYIANINNNNELGLDDWPTIKESNSLNAPNDYKTKCDSKKQTEVKNTKDPTYLAVKQWCTEAKSD</sequence>
<protein>
    <submittedName>
        <fullName evidence="1">Uncharacterized protein</fullName>
    </submittedName>
</protein>
<organism evidence="1 2">
    <name type="scientific">Candidatus Mycoplasma haematobovis</name>
    <dbReference type="NCBI Taxonomy" id="432608"/>
    <lineage>
        <taxon>Bacteria</taxon>
        <taxon>Bacillati</taxon>
        <taxon>Mycoplasmatota</taxon>
        <taxon>Mollicutes</taxon>
        <taxon>Mycoplasmataceae</taxon>
        <taxon>Mycoplasma</taxon>
    </lineage>
</organism>
<comment type="caution">
    <text evidence="1">The sequence shown here is derived from an EMBL/GenBank/DDBJ whole genome shotgun (WGS) entry which is preliminary data.</text>
</comment>
<dbReference type="AlphaFoldDB" id="A0A1A9QCT6"/>
<accession>A0A1A9QCT6</accession>
<reference evidence="2" key="1">
    <citation type="submission" date="2016-04" db="EMBL/GenBank/DDBJ databases">
        <authorList>
            <person name="Quiroz-Castaneda R.E."/>
            <person name="Martinez-Ocampo F."/>
        </authorList>
    </citation>
    <scope>NUCLEOTIDE SEQUENCE [LARGE SCALE GENOMIC DNA]</scope>
    <source>
        <strain evidence="2">INIFAP01</strain>
    </source>
</reference>
<evidence type="ECO:0000313" key="2">
    <source>
        <dbReference type="Proteomes" id="UP000077623"/>
    </source>
</evidence>
<dbReference type="STRING" id="432608.A6V39_04955"/>
<name>A0A1A9QCT6_9MOLU</name>
<proteinExistence type="predicted"/>
<gene>
    <name evidence="1" type="ORF">A6V39_04955</name>
</gene>
<evidence type="ECO:0000313" key="1">
    <source>
        <dbReference type="EMBL" id="OAL09776.1"/>
    </source>
</evidence>